<reference evidence="3" key="2">
    <citation type="submission" date="2018-06" db="EMBL/GenBank/DDBJ databases">
        <authorList>
            <consortium name="Pathogen Informatics"/>
            <person name="Doyle S."/>
        </authorList>
    </citation>
    <scope>NUCLEOTIDE SEQUENCE [LARGE SCALE GENOMIC DNA]</scope>
    <source>
        <strain evidence="3">NCTC12218</strain>
    </source>
</reference>
<sequence>MNSKVIILKDDAYEESNVSITFTLKNICMDEGLKIYYFDVMTRFENQQIETELAIFDDEIQRLKDVEFTQPLTKLYFLEPDISLTVIEVKKDEFCVYVTLDSGLRMHNIATESGLSVRLNVAKSSFKQFINEIASIEAHTSYLNE</sequence>
<dbReference type="Proteomes" id="UP000264146">
    <property type="component" value="Chromosome"/>
</dbReference>
<reference evidence="2 5" key="1">
    <citation type="submission" date="2018-01" db="EMBL/GenBank/DDBJ databases">
        <title>Complete genome sequence of Staphylococcus Scheliferi isolated from human.</title>
        <authorList>
            <person name="Abouelkhair M.A."/>
            <person name="Bemis D.A."/>
            <person name="Kania S.A."/>
        </authorList>
    </citation>
    <scope>NUCLEOTIDE SEQUENCE [LARGE SCALE GENOMIC DNA]</scope>
    <source>
        <strain evidence="2 5">ATCC 43808</strain>
    </source>
</reference>
<evidence type="ECO:0000313" key="1">
    <source>
        <dbReference type="EMBL" id="CAD7359371.1"/>
    </source>
</evidence>
<dbReference type="RefSeq" id="WP_016425456.1">
    <property type="nucleotide sequence ID" value="NZ_CABKRV010000001.1"/>
</dbReference>
<dbReference type="EMBL" id="LR962863">
    <property type="protein sequence ID" value="CAD7359371.1"/>
    <property type="molecule type" value="Genomic_DNA"/>
</dbReference>
<evidence type="ECO:0000313" key="3">
    <source>
        <dbReference type="EMBL" id="SUM88215.1"/>
    </source>
</evidence>
<evidence type="ECO:0000313" key="2">
    <source>
        <dbReference type="EMBL" id="NHA33346.1"/>
    </source>
</evidence>
<evidence type="ECO:0000313" key="4">
    <source>
        <dbReference type="Proteomes" id="UP000264146"/>
    </source>
</evidence>
<keyword evidence="5" id="KW-1185">Reference proteome</keyword>
<name>A0A7Z7QPA1_STASC</name>
<proteinExistence type="predicted"/>
<dbReference type="GeneID" id="93789715"/>
<dbReference type="Proteomes" id="UP000572988">
    <property type="component" value="Unassembled WGS sequence"/>
</dbReference>
<dbReference type="EMBL" id="UHEF01000001">
    <property type="protein sequence ID" value="SUM88215.1"/>
    <property type="molecule type" value="Genomic_DNA"/>
</dbReference>
<accession>A0A7Z7QPA1</accession>
<reference evidence="1 4" key="3">
    <citation type="submission" date="2020-11" db="EMBL/GenBank/DDBJ databases">
        <authorList>
            <consortium name="Pathogen Informatics"/>
        </authorList>
    </citation>
    <scope>NUCLEOTIDE SEQUENCE [LARGE SCALE GENOMIC DNA]</scope>
    <source>
        <strain evidence="1 4">NCTC12218</strain>
    </source>
</reference>
<evidence type="ECO:0000313" key="5">
    <source>
        <dbReference type="Proteomes" id="UP000572988"/>
    </source>
</evidence>
<organism evidence="3">
    <name type="scientific">Staphylococcus schleiferi</name>
    <dbReference type="NCBI Taxonomy" id="1295"/>
    <lineage>
        <taxon>Bacteria</taxon>
        <taxon>Bacillati</taxon>
        <taxon>Bacillota</taxon>
        <taxon>Bacilli</taxon>
        <taxon>Bacillales</taxon>
        <taxon>Staphylococcaceae</taxon>
        <taxon>Staphylococcus</taxon>
    </lineage>
</organism>
<protein>
    <submittedName>
        <fullName evidence="3">Uncharacterized protein</fullName>
    </submittedName>
</protein>
<dbReference type="EMBL" id="POVK01000004">
    <property type="protein sequence ID" value="NHA33346.1"/>
    <property type="molecule type" value="Genomic_DNA"/>
</dbReference>
<gene>
    <name evidence="2" type="ORF">C1O36_02185</name>
    <name evidence="3" type="ORF">NCTC12218_01006</name>
</gene>
<dbReference type="AlphaFoldDB" id="A0A7Z7QPA1"/>